<comment type="caution">
    <text evidence="2">The sequence shown here is derived from an EMBL/GenBank/DDBJ whole genome shotgun (WGS) entry which is preliminary data.</text>
</comment>
<reference evidence="2" key="1">
    <citation type="journal article" date="2015" name="Nature">
        <title>Complex archaea that bridge the gap between prokaryotes and eukaryotes.</title>
        <authorList>
            <person name="Spang A."/>
            <person name="Saw J.H."/>
            <person name="Jorgensen S.L."/>
            <person name="Zaremba-Niedzwiedzka K."/>
            <person name="Martijn J."/>
            <person name="Lind A.E."/>
            <person name="van Eijk R."/>
            <person name="Schleper C."/>
            <person name="Guy L."/>
            <person name="Ettema T.J."/>
        </authorList>
    </citation>
    <scope>NUCLEOTIDE SEQUENCE</scope>
</reference>
<feature type="region of interest" description="Disordered" evidence="1">
    <location>
        <begin position="62"/>
        <end position="81"/>
    </location>
</feature>
<organism evidence="2">
    <name type="scientific">marine sediment metagenome</name>
    <dbReference type="NCBI Taxonomy" id="412755"/>
    <lineage>
        <taxon>unclassified sequences</taxon>
        <taxon>metagenomes</taxon>
        <taxon>ecological metagenomes</taxon>
    </lineage>
</organism>
<dbReference type="EMBL" id="LAZR01012550">
    <property type="protein sequence ID" value="KKM26253.1"/>
    <property type="molecule type" value="Genomic_DNA"/>
</dbReference>
<sequence>MSEDKVIITSDGKHRLYWCAECGTRRLGSVHRLPKGWIRKRKIFDRVVWCYECRGTVAKDHEGGEIERREQSKRPAKGNGYSVFRVGHRRRVGKKR</sequence>
<name>A0A0F9KVU7_9ZZZZ</name>
<evidence type="ECO:0000256" key="1">
    <source>
        <dbReference type="SAM" id="MobiDB-lite"/>
    </source>
</evidence>
<protein>
    <submittedName>
        <fullName evidence="2">Uncharacterized protein</fullName>
    </submittedName>
</protein>
<dbReference type="AlphaFoldDB" id="A0A0F9KVU7"/>
<evidence type="ECO:0000313" key="2">
    <source>
        <dbReference type="EMBL" id="KKM26253.1"/>
    </source>
</evidence>
<feature type="compositionally biased region" description="Basic and acidic residues" evidence="1">
    <location>
        <begin position="62"/>
        <end position="73"/>
    </location>
</feature>
<gene>
    <name evidence="2" type="ORF">LCGC14_1586710</name>
</gene>
<proteinExistence type="predicted"/>
<accession>A0A0F9KVU7</accession>